<dbReference type="GO" id="GO:0016020">
    <property type="term" value="C:membrane"/>
    <property type="evidence" value="ECO:0007669"/>
    <property type="project" value="UniProtKB-SubCell"/>
</dbReference>
<gene>
    <name evidence="7" type="ORF">GYA27_00795</name>
</gene>
<accession>A0A7X9HGM9</accession>
<evidence type="ECO:0000256" key="5">
    <source>
        <dbReference type="ARBA" id="ARBA00023136"/>
    </source>
</evidence>
<dbReference type="InterPro" id="IPR045863">
    <property type="entry name" value="CorA_TM1_TM2"/>
</dbReference>
<evidence type="ECO:0000256" key="3">
    <source>
        <dbReference type="ARBA" id="ARBA00022692"/>
    </source>
</evidence>
<evidence type="ECO:0000256" key="1">
    <source>
        <dbReference type="ARBA" id="ARBA00004141"/>
    </source>
</evidence>
<evidence type="ECO:0000313" key="7">
    <source>
        <dbReference type="EMBL" id="NMB69727.1"/>
    </source>
</evidence>
<dbReference type="SUPFAM" id="SSF143865">
    <property type="entry name" value="CorA soluble domain-like"/>
    <property type="match status" value="1"/>
</dbReference>
<dbReference type="EMBL" id="JAAZNL010000007">
    <property type="protein sequence ID" value="NMB69727.1"/>
    <property type="molecule type" value="Genomic_DNA"/>
</dbReference>
<evidence type="ECO:0000256" key="6">
    <source>
        <dbReference type="SAM" id="Phobius"/>
    </source>
</evidence>
<dbReference type="SUPFAM" id="SSF144083">
    <property type="entry name" value="Magnesium transport protein CorA, transmembrane region"/>
    <property type="match status" value="1"/>
</dbReference>
<dbReference type="Gene3D" id="3.30.460.20">
    <property type="entry name" value="CorA soluble domain-like"/>
    <property type="match status" value="1"/>
</dbReference>
<dbReference type="CDD" id="cd12827">
    <property type="entry name" value="EcCorA_ZntB-like_u2"/>
    <property type="match status" value="1"/>
</dbReference>
<comment type="caution">
    <text evidence="7">The sequence shown here is derived from an EMBL/GenBank/DDBJ whole genome shotgun (WGS) entry which is preliminary data.</text>
</comment>
<keyword evidence="4 6" id="KW-1133">Transmembrane helix</keyword>
<sequence length="308" mass="35528">MIEFLFKTVRDTKYTEISEPKRGCWVNSYNPSEEELNKIAKLCKLEHEDVTDSLDEFEIPRLEKHDSTIVFFLKKPNEKKDISIPDTFTIICSDDYFVTISISNSDEFVEHLKLTGTLAPTTQKAKLLLQILLKIANEFTRKVKAIRNRVASQKRLEGISNASIMALASDEDILDQYLTVLIPMRNVLEALYNGNYIVFFEEDKSLLEDMIMSIRQLVDTCNTNMKSIKNLIEAYQIVFTNNLNNEIRILTYITVTLAIPTFIAGFYGMNISLPLQNHPHAFTIVSVFTGIMIFLTMWIVIKFSRKKR</sequence>
<dbReference type="InterPro" id="IPR002523">
    <property type="entry name" value="MgTranspt_CorA/ZnTranspt_ZntB"/>
</dbReference>
<keyword evidence="3 6" id="KW-0812">Transmembrane</keyword>
<feature type="transmembrane region" description="Helical" evidence="6">
    <location>
        <begin position="281"/>
        <end position="301"/>
    </location>
</feature>
<keyword evidence="5 6" id="KW-0472">Membrane</keyword>
<evidence type="ECO:0000256" key="4">
    <source>
        <dbReference type="ARBA" id="ARBA00022989"/>
    </source>
</evidence>
<dbReference type="PANTHER" id="PTHR47891:SF1">
    <property type="entry name" value="CORA-MAGNESIUM AND COBALT TRANSPORTER"/>
    <property type="match status" value="1"/>
</dbReference>
<evidence type="ECO:0000313" key="8">
    <source>
        <dbReference type="Proteomes" id="UP000526033"/>
    </source>
</evidence>
<dbReference type="Proteomes" id="UP000526033">
    <property type="component" value="Unassembled WGS sequence"/>
</dbReference>
<dbReference type="Gene3D" id="1.20.58.340">
    <property type="entry name" value="Magnesium transport protein CorA, transmembrane region"/>
    <property type="match status" value="1"/>
</dbReference>
<dbReference type="InterPro" id="IPR047199">
    <property type="entry name" value="CorA-like"/>
</dbReference>
<comment type="similarity">
    <text evidence="2">Belongs to the CorA metal ion transporter (MIT) (TC 1.A.35) family.</text>
</comment>
<proteinExistence type="inferred from homology"/>
<dbReference type="PANTHER" id="PTHR47891">
    <property type="entry name" value="TRANSPORTER-RELATED"/>
    <property type="match status" value="1"/>
</dbReference>
<dbReference type="AlphaFoldDB" id="A0A7X9HGM9"/>
<feature type="transmembrane region" description="Helical" evidence="6">
    <location>
        <begin position="249"/>
        <end position="269"/>
    </location>
</feature>
<protein>
    <submittedName>
        <fullName evidence="7">Magnesium transporter CorA family protein</fullName>
    </submittedName>
</protein>
<reference evidence="7 8" key="1">
    <citation type="journal article" date="2020" name="Biotechnol. Biofuels">
        <title>New insights from the biogas microbiome by comprehensive genome-resolved metagenomics of nearly 1600 species originating from multiple anaerobic digesters.</title>
        <authorList>
            <person name="Campanaro S."/>
            <person name="Treu L."/>
            <person name="Rodriguez-R L.M."/>
            <person name="Kovalovszki A."/>
            <person name="Ziels R.M."/>
            <person name="Maus I."/>
            <person name="Zhu X."/>
            <person name="Kougias P.G."/>
            <person name="Basile A."/>
            <person name="Luo G."/>
            <person name="Schluter A."/>
            <person name="Konstantinidis K.T."/>
            <person name="Angelidaki I."/>
        </authorList>
    </citation>
    <scope>NUCLEOTIDE SEQUENCE [LARGE SCALE GENOMIC DNA]</scope>
    <source>
        <strain evidence="7">AS27yjCOA_165</strain>
    </source>
</reference>
<dbReference type="Pfam" id="PF01544">
    <property type="entry name" value="CorA"/>
    <property type="match status" value="1"/>
</dbReference>
<name>A0A7X9HGM9_UNCKA</name>
<comment type="subcellular location">
    <subcellularLocation>
        <location evidence="1">Membrane</location>
        <topology evidence="1">Multi-pass membrane protein</topology>
    </subcellularLocation>
</comment>
<evidence type="ECO:0000256" key="2">
    <source>
        <dbReference type="ARBA" id="ARBA00009765"/>
    </source>
</evidence>
<organism evidence="7 8">
    <name type="scientific">candidate division WWE3 bacterium</name>
    <dbReference type="NCBI Taxonomy" id="2053526"/>
    <lineage>
        <taxon>Bacteria</taxon>
        <taxon>Katanobacteria</taxon>
    </lineage>
</organism>
<dbReference type="GO" id="GO:0046873">
    <property type="term" value="F:metal ion transmembrane transporter activity"/>
    <property type="evidence" value="ECO:0007669"/>
    <property type="project" value="InterPro"/>
</dbReference>
<dbReference type="InterPro" id="IPR045861">
    <property type="entry name" value="CorA_cytoplasmic_dom"/>
</dbReference>